<evidence type="ECO:0000313" key="7">
    <source>
        <dbReference type="EMBL" id="MBF9000037.1"/>
    </source>
</evidence>
<organism evidence="7 8">
    <name type="scientific">Vibrio nitrifigilis</name>
    <dbReference type="NCBI Taxonomy" id="2789781"/>
    <lineage>
        <taxon>Bacteria</taxon>
        <taxon>Pseudomonadati</taxon>
        <taxon>Pseudomonadota</taxon>
        <taxon>Gammaproteobacteria</taxon>
        <taxon>Vibrionales</taxon>
        <taxon>Vibrionaceae</taxon>
        <taxon>Vibrio</taxon>
    </lineage>
</organism>
<dbReference type="Gene3D" id="3.30.70.270">
    <property type="match status" value="1"/>
</dbReference>
<evidence type="ECO:0000256" key="4">
    <source>
        <dbReference type="ARBA" id="ARBA00023136"/>
    </source>
</evidence>
<feature type="domain" description="GGDEF" evidence="6">
    <location>
        <begin position="357"/>
        <end position="489"/>
    </location>
</feature>
<dbReference type="CDD" id="cd00130">
    <property type="entry name" value="PAS"/>
    <property type="match status" value="1"/>
</dbReference>
<dbReference type="PROSITE" id="PS50112">
    <property type="entry name" value="PAS"/>
    <property type="match status" value="1"/>
</dbReference>
<comment type="subcellular location">
    <subcellularLocation>
        <location evidence="1">Membrane</location>
        <topology evidence="1">Multi-pass membrane protein</topology>
    </subcellularLocation>
</comment>
<evidence type="ECO:0000259" key="5">
    <source>
        <dbReference type="PROSITE" id="PS50112"/>
    </source>
</evidence>
<sequence>MALTFQHSKKAHLFLACSVLLFLTLDSAMLALNFRITHAVSEDAVIINLAGRQRMLSQKMTKSIFQISPEQLKSKQTQTHILQYMQAYEMFNDTLEAFNNSGYVIDAEKKLVMVKAINHPEARTIITRAAKLLEPLHALNLNIMKTGLTPELFQQIKTLLGDNNEQLLNQMNQLTVMVEKSSRQQTQDLRSIQLVTFALALLNFAFIITQFRRGQRHSEQTINVLNDLIQSAKAALLIYDEAGKVVMANESARRMFGYNEEEVGTLNKRQLFDHEGEQWIALTRSGKRVPIELHERSLIRNGETVTIATIIETRHQLAKNQSLFQLANRDTLTGMFNRNALTIALYHKAQQTKFWGSRFACFAISLNNFSQVNKEYGKDIGDELLKEFTYRLCKTTRDSDFIYRYGGDEFVLVVDLADNDAALSQITHKINKAMQDPFTLTNNISFEVSPSIGVAICPDDEADPEELITMAHELMNRGKGSQVIEFSKAIQARHPQYHNEKQ</sequence>
<dbReference type="InterPro" id="IPR029787">
    <property type="entry name" value="Nucleotide_cyclase"/>
</dbReference>
<dbReference type="EMBL" id="JADPMR010000001">
    <property type="protein sequence ID" value="MBF9000037.1"/>
    <property type="molecule type" value="Genomic_DNA"/>
</dbReference>
<reference evidence="7 8" key="1">
    <citation type="submission" date="2020-11" db="EMBL/GenBank/DDBJ databases">
        <title>Vibrio nitrifigilis sp. nov., a marine nitrogen-fixing bacterium isolated from the lagoon sediment of an islet inside an atoll.</title>
        <authorList>
            <person name="Wang L.-T."/>
            <person name="Shieh W.Y."/>
        </authorList>
    </citation>
    <scope>NUCLEOTIDE SEQUENCE [LARGE SCALE GENOMIC DNA]</scope>
    <source>
        <strain evidence="7 8">NFV-1</strain>
    </source>
</reference>
<gene>
    <name evidence="7" type="ORF">I1A42_05605</name>
</gene>
<dbReference type="SMART" id="SM00091">
    <property type="entry name" value="PAS"/>
    <property type="match status" value="1"/>
</dbReference>
<feature type="domain" description="PAS" evidence="5">
    <location>
        <begin position="221"/>
        <end position="263"/>
    </location>
</feature>
<evidence type="ECO:0000259" key="6">
    <source>
        <dbReference type="PROSITE" id="PS50887"/>
    </source>
</evidence>
<dbReference type="Proteomes" id="UP000597206">
    <property type="component" value="Unassembled WGS sequence"/>
</dbReference>
<name>A0ABS0GCA3_9VIBR</name>
<keyword evidence="8" id="KW-1185">Reference proteome</keyword>
<proteinExistence type="predicted"/>
<dbReference type="InterPro" id="IPR043128">
    <property type="entry name" value="Rev_trsase/Diguanyl_cyclase"/>
</dbReference>
<dbReference type="PANTHER" id="PTHR44757">
    <property type="entry name" value="DIGUANYLATE CYCLASE DGCP"/>
    <property type="match status" value="1"/>
</dbReference>
<dbReference type="SUPFAM" id="SSF55785">
    <property type="entry name" value="PYP-like sensor domain (PAS domain)"/>
    <property type="match status" value="1"/>
</dbReference>
<dbReference type="InterPro" id="IPR000160">
    <property type="entry name" value="GGDEF_dom"/>
</dbReference>
<dbReference type="Pfam" id="PF13426">
    <property type="entry name" value="PAS_9"/>
    <property type="match status" value="1"/>
</dbReference>
<dbReference type="CDD" id="cd01949">
    <property type="entry name" value="GGDEF"/>
    <property type="match status" value="1"/>
</dbReference>
<dbReference type="Gene3D" id="3.30.450.20">
    <property type="entry name" value="PAS domain"/>
    <property type="match status" value="1"/>
</dbReference>
<keyword evidence="2" id="KW-0812">Transmembrane</keyword>
<dbReference type="Pfam" id="PF13675">
    <property type="entry name" value="PilJ"/>
    <property type="match status" value="1"/>
</dbReference>
<evidence type="ECO:0000256" key="2">
    <source>
        <dbReference type="ARBA" id="ARBA00022692"/>
    </source>
</evidence>
<dbReference type="InterPro" id="IPR000014">
    <property type="entry name" value="PAS"/>
</dbReference>
<dbReference type="NCBIfam" id="TIGR00229">
    <property type="entry name" value="sensory_box"/>
    <property type="match status" value="1"/>
</dbReference>
<dbReference type="InterPro" id="IPR052155">
    <property type="entry name" value="Biofilm_reg_signaling"/>
</dbReference>
<dbReference type="SMART" id="SM00267">
    <property type="entry name" value="GGDEF"/>
    <property type="match status" value="1"/>
</dbReference>
<evidence type="ECO:0000256" key="1">
    <source>
        <dbReference type="ARBA" id="ARBA00004141"/>
    </source>
</evidence>
<accession>A0ABS0GCA3</accession>
<dbReference type="Pfam" id="PF00990">
    <property type="entry name" value="GGDEF"/>
    <property type="match status" value="1"/>
</dbReference>
<dbReference type="InterPro" id="IPR029095">
    <property type="entry name" value="NarX-like_N"/>
</dbReference>
<dbReference type="PROSITE" id="PS50887">
    <property type="entry name" value="GGDEF"/>
    <property type="match status" value="1"/>
</dbReference>
<dbReference type="SUPFAM" id="SSF55073">
    <property type="entry name" value="Nucleotide cyclase"/>
    <property type="match status" value="1"/>
</dbReference>
<dbReference type="RefSeq" id="WP_196122878.1">
    <property type="nucleotide sequence ID" value="NZ_JADPMR010000001.1"/>
</dbReference>
<dbReference type="InterPro" id="IPR035965">
    <property type="entry name" value="PAS-like_dom_sf"/>
</dbReference>
<protein>
    <submittedName>
        <fullName evidence="7">Diguanylate cyclase</fullName>
    </submittedName>
</protein>
<keyword evidence="3" id="KW-1133">Transmembrane helix</keyword>
<dbReference type="PANTHER" id="PTHR44757:SF2">
    <property type="entry name" value="BIOFILM ARCHITECTURE MAINTENANCE PROTEIN MBAA"/>
    <property type="match status" value="1"/>
</dbReference>
<comment type="caution">
    <text evidence="7">The sequence shown here is derived from an EMBL/GenBank/DDBJ whole genome shotgun (WGS) entry which is preliminary data.</text>
</comment>
<evidence type="ECO:0000256" key="3">
    <source>
        <dbReference type="ARBA" id="ARBA00022989"/>
    </source>
</evidence>
<evidence type="ECO:0000313" key="8">
    <source>
        <dbReference type="Proteomes" id="UP000597206"/>
    </source>
</evidence>
<keyword evidence="4" id="KW-0472">Membrane</keyword>
<dbReference type="NCBIfam" id="TIGR00254">
    <property type="entry name" value="GGDEF"/>
    <property type="match status" value="1"/>
</dbReference>